<keyword evidence="3" id="KW-0813">Transport</keyword>
<dbReference type="Gene3D" id="1.20.1510.10">
    <property type="entry name" value="Cation efflux protein transmembrane domain"/>
    <property type="match status" value="1"/>
</dbReference>
<evidence type="ECO:0000256" key="6">
    <source>
        <dbReference type="ARBA" id="ARBA00022989"/>
    </source>
</evidence>
<feature type="transmembrane region" description="Helical" evidence="10">
    <location>
        <begin position="105"/>
        <end position="125"/>
    </location>
</feature>
<keyword evidence="5" id="KW-0862">Zinc</keyword>
<feature type="domain" description="Cation efflux protein cytoplasmic" evidence="12">
    <location>
        <begin position="234"/>
        <end position="308"/>
    </location>
</feature>
<dbReference type="SUPFAM" id="SSF160240">
    <property type="entry name" value="Cation efflux protein cytoplasmic domain-like"/>
    <property type="match status" value="1"/>
</dbReference>
<proteinExistence type="inferred from homology"/>
<keyword evidence="8 10" id="KW-0472">Membrane</keyword>
<dbReference type="InterPro" id="IPR058533">
    <property type="entry name" value="Cation_efflux_TM"/>
</dbReference>
<feature type="transmembrane region" description="Helical" evidence="10">
    <location>
        <begin position="173"/>
        <end position="199"/>
    </location>
</feature>
<evidence type="ECO:0000259" key="11">
    <source>
        <dbReference type="Pfam" id="PF01545"/>
    </source>
</evidence>
<dbReference type="Proteomes" id="UP000295765">
    <property type="component" value="Unassembled WGS sequence"/>
</dbReference>
<evidence type="ECO:0000313" key="14">
    <source>
        <dbReference type="Proteomes" id="UP000295765"/>
    </source>
</evidence>
<evidence type="ECO:0000256" key="1">
    <source>
        <dbReference type="ARBA" id="ARBA00004141"/>
    </source>
</evidence>
<gene>
    <name evidence="13" type="ORF">EV699_10354</name>
</gene>
<comment type="similarity">
    <text evidence="2">Belongs to the cation diffusion facilitator (CDF) transporter (TC 2.A.4) family. SLC30A subfamily.</text>
</comment>
<protein>
    <submittedName>
        <fullName evidence="13">Cobalt-zinc-cadmium efflux system protein</fullName>
    </submittedName>
</protein>
<dbReference type="Pfam" id="PF01545">
    <property type="entry name" value="Cation_efflux"/>
    <property type="match status" value="1"/>
</dbReference>
<feature type="transmembrane region" description="Helical" evidence="10">
    <location>
        <begin position="205"/>
        <end position="222"/>
    </location>
</feature>
<feature type="region of interest" description="Disordered" evidence="9">
    <location>
        <begin position="1"/>
        <end position="23"/>
    </location>
</feature>
<evidence type="ECO:0000259" key="12">
    <source>
        <dbReference type="Pfam" id="PF16916"/>
    </source>
</evidence>
<evidence type="ECO:0000256" key="4">
    <source>
        <dbReference type="ARBA" id="ARBA00022692"/>
    </source>
</evidence>
<feature type="domain" description="Cation efflux protein transmembrane" evidence="11">
    <location>
        <begin position="41"/>
        <end position="230"/>
    </location>
</feature>
<evidence type="ECO:0000256" key="7">
    <source>
        <dbReference type="ARBA" id="ARBA00023065"/>
    </source>
</evidence>
<keyword evidence="7" id="KW-0406">Ion transport</keyword>
<feature type="transmembrane region" description="Helical" evidence="10">
    <location>
        <begin position="76"/>
        <end position="93"/>
    </location>
</feature>
<dbReference type="InterPro" id="IPR002524">
    <property type="entry name" value="Cation_efflux"/>
</dbReference>
<dbReference type="EMBL" id="SLWY01000003">
    <property type="protein sequence ID" value="TCO83009.1"/>
    <property type="molecule type" value="Genomic_DNA"/>
</dbReference>
<evidence type="ECO:0000256" key="5">
    <source>
        <dbReference type="ARBA" id="ARBA00022906"/>
    </source>
</evidence>
<dbReference type="AlphaFoldDB" id="A0A4R2L9Z6"/>
<dbReference type="InterPro" id="IPR036837">
    <property type="entry name" value="Cation_efflux_CTD_sf"/>
</dbReference>
<dbReference type="Pfam" id="PF16916">
    <property type="entry name" value="ZT_dimer"/>
    <property type="match status" value="1"/>
</dbReference>
<keyword evidence="4 10" id="KW-0812">Transmembrane</keyword>
<comment type="subcellular location">
    <subcellularLocation>
        <location evidence="1">Membrane</location>
        <topology evidence="1">Multi-pass membrane protein</topology>
    </subcellularLocation>
</comment>
<keyword evidence="6 10" id="KW-1133">Transmembrane helix</keyword>
<dbReference type="PANTHER" id="PTHR11562:SF17">
    <property type="entry name" value="RE54080P-RELATED"/>
    <property type="match status" value="1"/>
</dbReference>
<organism evidence="13 14">
    <name type="scientific">Plasticicumulans lactativorans</name>
    <dbReference type="NCBI Taxonomy" id="1133106"/>
    <lineage>
        <taxon>Bacteria</taxon>
        <taxon>Pseudomonadati</taxon>
        <taxon>Pseudomonadota</taxon>
        <taxon>Gammaproteobacteria</taxon>
        <taxon>Candidatus Competibacteraceae</taxon>
        <taxon>Plasticicumulans</taxon>
    </lineage>
</organism>
<evidence type="ECO:0000313" key="13">
    <source>
        <dbReference type="EMBL" id="TCO83009.1"/>
    </source>
</evidence>
<dbReference type="GO" id="GO:0005886">
    <property type="term" value="C:plasma membrane"/>
    <property type="evidence" value="ECO:0007669"/>
    <property type="project" value="TreeGrafter"/>
</dbReference>
<dbReference type="SUPFAM" id="SSF161111">
    <property type="entry name" value="Cation efflux protein transmembrane domain-like"/>
    <property type="match status" value="1"/>
</dbReference>
<sequence>MHAHDHHTPHAGHAHAGHAHAGHGHAAHAHAPADFGRAFAIGIGLNAAFVAIEAGYGIAADSLALLADAGHNLGDVFGLALAWFGAWLGRRAATRTRSYGWRKATILAAFINAATLLVLCGGLAWEALERFAQPPSVAATTVVVVAAVGIVVNGVTAWLFAGGREHDLNLRGAFLHMAADALVSLGVVLAGLAIAWTGATWLDPALSLAIVAVIVWSTWDLARESLDMLLDSVPRHIDLAAVERAIAAVDGVAAVHHVHVWRLSTTEVALTAHVVQTRPQLDGDLLVRIGTALREGFGIRHCTLQMEHGACAADETCDGGA</sequence>
<comment type="caution">
    <text evidence="13">The sequence shown here is derived from an EMBL/GenBank/DDBJ whole genome shotgun (WGS) entry which is preliminary data.</text>
</comment>
<dbReference type="InterPro" id="IPR027470">
    <property type="entry name" value="Cation_efflux_CTD"/>
</dbReference>
<name>A0A4R2L9Z6_9GAMM</name>
<dbReference type="NCBIfam" id="TIGR01297">
    <property type="entry name" value="CDF"/>
    <property type="match status" value="1"/>
</dbReference>
<reference evidence="13 14" key="1">
    <citation type="submission" date="2019-03" db="EMBL/GenBank/DDBJ databases">
        <title>Genomic Encyclopedia of Type Strains, Phase IV (KMG-IV): sequencing the most valuable type-strain genomes for metagenomic binning, comparative biology and taxonomic classification.</title>
        <authorList>
            <person name="Goeker M."/>
        </authorList>
    </citation>
    <scope>NUCLEOTIDE SEQUENCE [LARGE SCALE GENOMIC DNA]</scope>
    <source>
        <strain evidence="13 14">DSM 25287</strain>
    </source>
</reference>
<dbReference type="PANTHER" id="PTHR11562">
    <property type="entry name" value="CATION EFFLUX PROTEIN/ ZINC TRANSPORTER"/>
    <property type="match status" value="1"/>
</dbReference>
<evidence type="ECO:0000256" key="3">
    <source>
        <dbReference type="ARBA" id="ARBA00022448"/>
    </source>
</evidence>
<evidence type="ECO:0000256" key="10">
    <source>
        <dbReference type="SAM" id="Phobius"/>
    </source>
</evidence>
<evidence type="ECO:0000256" key="9">
    <source>
        <dbReference type="SAM" id="MobiDB-lite"/>
    </source>
</evidence>
<feature type="transmembrane region" description="Helical" evidence="10">
    <location>
        <begin position="38"/>
        <end position="56"/>
    </location>
</feature>
<keyword evidence="14" id="KW-1185">Reference proteome</keyword>
<dbReference type="GO" id="GO:0005385">
    <property type="term" value="F:zinc ion transmembrane transporter activity"/>
    <property type="evidence" value="ECO:0007669"/>
    <property type="project" value="TreeGrafter"/>
</dbReference>
<evidence type="ECO:0000256" key="8">
    <source>
        <dbReference type="ARBA" id="ARBA00023136"/>
    </source>
</evidence>
<keyword evidence="5" id="KW-0864">Zinc transport</keyword>
<evidence type="ECO:0000256" key="2">
    <source>
        <dbReference type="ARBA" id="ARBA00008873"/>
    </source>
</evidence>
<feature type="transmembrane region" description="Helical" evidence="10">
    <location>
        <begin position="137"/>
        <end position="161"/>
    </location>
</feature>
<dbReference type="OrthoDB" id="9809646at2"/>
<dbReference type="InterPro" id="IPR027469">
    <property type="entry name" value="Cation_efflux_TMD_sf"/>
</dbReference>
<dbReference type="RefSeq" id="WP_132538655.1">
    <property type="nucleotide sequence ID" value="NZ_SLWY01000003.1"/>
</dbReference>
<accession>A0A4R2L9Z6</accession>
<dbReference type="InterPro" id="IPR050681">
    <property type="entry name" value="CDF/SLC30A"/>
</dbReference>